<dbReference type="OrthoDB" id="71310at2759"/>
<evidence type="ECO:0000313" key="4">
    <source>
        <dbReference type="Proteomes" id="UP000274922"/>
    </source>
</evidence>
<dbReference type="EMBL" id="ML014121">
    <property type="protein sequence ID" value="RKP03578.1"/>
    <property type="molecule type" value="Genomic_DNA"/>
</dbReference>
<keyword evidence="1" id="KW-1133">Transmembrane helix</keyword>
<feature type="domain" description="SAYSvFN" evidence="2">
    <location>
        <begin position="154"/>
        <end position="179"/>
    </location>
</feature>
<gene>
    <name evidence="3" type="ORF">CXG81DRAFT_23836</name>
</gene>
<name>A0A4P9XDM6_9FUNG</name>
<dbReference type="Pfam" id="PF10260">
    <property type="entry name" value="SAYSvFN"/>
    <property type="match status" value="1"/>
</dbReference>
<keyword evidence="1" id="KW-0812">Transmembrane</keyword>
<sequence length="189" mass="19951">MDASTVAAAPLAGRRPSTAEAITTDVVPRTGPLLSERARARIAAAAAGAAAPSIETDTVVVRPPAARPAVATLAPERRWLQGLLRRHVASRAFAAYACVQMAAIYAGWGSVVFIVSLLLMLWRSLAETTAGYTWRGERKVAPRGYWTRAADGAGASAYSVFNEGGRALDGQLTARDFETSFGYGRVVAD</sequence>
<reference evidence="4" key="1">
    <citation type="journal article" date="2018" name="Nat. Microbiol.">
        <title>Leveraging single-cell genomics to expand the fungal tree of life.</title>
        <authorList>
            <person name="Ahrendt S.R."/>
            <person name="Quandt C.A."/>
            <person name="Ciobanu D."/>
            <person name="Clum A."/>
            <person name="Salamov A."/>
            <person name="Andreopoulos B."/>
            <person name="Cheng J.F."/>
            <person name="Woyke T."/>
            <person name="Pelin A."/>
            <person name="Henrissat B."/>
            <person name="Reynolds N.K."/>
            <person name="Benny G.L."/>
            <person name="Smith M.E."/>
            <person name="James T.Y."/>
            <person name="Grigoriev I.V."/>
        </authorList>
    </citation>
    <scope>NUCLEOTIDE SEQUENCE [LARGE SCALE GENOMIC DNA]</scope>
    <source>
        <strain evidence="4">ATCC 52028</strain>
    </source>
</reference>
<keyword evidence="4" id="KW-1185">Reference proteome</keyword>
<evidence type="ECO:0000313" key="3">
    <source>
        <dbReference type="EMBL" id="RKP03578.1"/>
    </source>
</evidence>
<proteinExistence type="predicted"/>
<accession>A0A4P9XDM6</accession>
<organism evidence="3 4">
    <name type="scientific">Caulochytrium protostelioides</name>
    <dbReference type="NCBI Taxonomy" id="1555241"/>
    <lineage>
        <taxon>Eukaryota</taxon>
        <taxon>Fungi</taxon>
        <taxon>Fungi incertae sedis</taxon>
        <taxon>Chytridiomycota</taxon>
        <taxon>Chytridiomycota incertae sedis</taxon>
        <taxon>Chytridiomycetes</taxon>
        <taxon>Caulochytriales</taxon>
        <taxon>Caulochytriaceae</taxon>
        <taxon>Caulochytrium</taxon>
    </lineage>
</organism>
<evidence type="ECO:0000256" key="1">
    <source>
        <dbReference type="SAM" id="Phobius"/>
    </source>
</evidence>
<protein>
    <recommendedName>
        <fullName evidence="2">SAYSvFN domain-containing protein</fullName>
    </recommendedName>
</protein>
<dbReference type="AlphaFoldDB" id="A0A4P9XDM6"/>
<evidence type="ECO:0000259" key="2">
    <source>
        <dbReference type="Pfam" id="PF10260"/>
    </source>
</evidence>
<keyword evidence="1" id="KW-0472">Membrane</keyword>
<dbReference type="Proteomes" id="UP000274922">
    <property type="component" value="Unassembled WGS sequence"/>
</dbReference>
<feature type="transmembrane region" description="Helical" evidence="1">
    <location>
        <begin position="93"/>
        <end position="122"/>
    </location>
</feature>
<dbReference type="InterPro" id="IPR019387">
    <property type="entry name" value="SAYSvFN_dom"/>
</dbReference>